<organism evidence="11 12">
    <name type="scientific">Streptomyces synnematoformans</name>
    <dbReference type="NCBI Taxonomy" id="415721"/>
    <lineage>
        <taxon>Bacteria</taxon>
        <taxon>Bacillati</taxon>
        <taxon>Actinomycetota</taxon>
        <taxon>Actinomycetes</taxon>
        <taxon>Kitasatosporales</taxon>
        <taxon>Streptomycetaceae</taxon>
        <taxon>Streptomyces</taxon>
    </lineage>
</organism>
<evidence type="ECO:0000256" key="4">
    <source>
        <dbReference type="ARBA" id="ARBA00022832"/>
    </source>
</evidence>
<evidence type="ECO:0000259" key="10">
    <source>
        <dbReference type="Pfam" id="PF01648"/>
    </source>
</evidence>
<feature type="domain" description="4'-phosphopantetheinyl transferase" evidence="10">
    <location>
        <begin position="88"/>
        <end position="189"/>
    </location>
</feature>
<keyword evidence="5 8" id="KW-0460">Magnesium</keyword>
<comment type="subcellular location">
    <subcellularLocation>
        <location evidence="8">Cytoplasm</location>
    </subcellularLocation>
</comment>
<evidence type="ECO:0000256" key="9">
    <source>
        <dbReference type="SAM" id="MobiDB-lite"/>
    </source>
</evidence>
<evidence type="ECO:0000256" key="3">
    <source>
        <dbReference type="ARBA" id="ARBA00022723"/>
    </source>
</evidence>
<evidence type="ECO:0000256" key="2">
    <source>
        <dbReference type="ARBA" id="ARBA00022679"/>
    </source>
</evidence>
<dbReference type="Gene3D" id="3.90.470.20">
    <property type="entry name" value="4'-phosphopantetheinyl transferase domain"/>
    <property type="match status" value="1"/>
</dbReference>
<dbReference type="NCBIfam" id="NF000832">
    <property type="entry name" value="PRK00070.3-2"/>
    <property type="match status" value="1"/>
</dbReference>
<dbReference type="InterPro" id="IPR004568">
    <property type="entry name" value="Ppantetheine-prot_Trfase_dom"/>
</dbReference>
<comment type="caution">
    <text evidence="11">The sequence shown here is derived from an EMBL/GenBank/DDBJ whole genome shotgun (WGS) entry which is preliminary data.</text>
</comment>
<dbReference type="Proteomes" id="UP001500443">
    <property type="component" value="Unassembled WGS sequence"/>
</dbReference>
<evidence type="ECO:0000256" key="7">
    <source>
        <dbReference type="ARBA" id="ARBA00023160"/>
    </source>
</evidence>
<comment type="function">
    <text evidence="8">Transfers the 4'-phosphopantetheine moiety from coenzyme A to a Ser of acyl-carrier-protein.</text>
</comment>
<reference evidence="12" key="1">
    <citation type="journal article" date="2019" name="Int. J. Syst. Evol. Microbiol.">
        <title>The Global Catalogue of Microorganisms (GCM) 10K type strain sequencing project: providing services to taxonomists for standard genome sequencing and annotation.</title>
        <authorList>
            <consortium name="The Broad Institute Genomics Platform"/>
            <consortium name="The Broad Institute Genome Sequencing Center for Infectious Disease"/>
            <person name="Wu L."/>
            <person name="Ma J."/>
        </authorList>
    </citation>
    <scope>NUCLEOTIDE SEQUENCE [LARGE SCALE GENOMIC DNA]</scope>
    <source>
        <strain evidence="12">JCM 15481</strain>
    </source>
</reference>
<feature type="region of interest" description="Disordered" evidence="9">
    <location>
        <begin position="1"/>
        <end position="21"/>
    </location>
</feature>
<evidence type="ECO:0000313" key="11">
    <source>
        <dbReference type="EMBL" id="GAA2106350.1"/>
    </source>
</evidence>
<dbReference type="InterPro" id="IPR036890">
    <property type="entry name" value="HATPase_C_sf"/>
</dbReference>
<keyword evidence="7 8" id="KW-0275">Fatty acid biosynthesis</keyword>
<sequence>MEVDDAAPTSPVLTHEPDDAEDDRGLRIVDALADVWGVTPRAGGIGKTVWGRSSRTGPHPRATAKAHRDRTACGAPPDTLPRMSGIVGVGIDVAEVGRFGAALERTPELLDRLFLPAEQVLPDGGRRGTASLAVRFAAKEALAKALGAPPGLHWHDAEVCVHDNGRPHLRVRGTVAARAAELGVRSWHVSLSHDAGVASAVVIAEG</sequence>
<feature type="region of interest" description="Disordered" evidence="9">
    <location>
        <begin position="47"/>
        <end position="78"/>
    </location>
</feature>
<dbReference type="EMBL" id="BAAAPF010000001">
    <property type="protein sequence ID" value="GAA2106350.1"/>
    <property type="molecule type" value="Genomic_DNA"/>
</dbReference>
<evidence type="ECO:0000313" key="12">
    <source>
        <dbReference type="Proteomes" id="UP001500443"/>
    </source>
</evidence>
<dbReference type="InterPro" id="IPR037143">
    <property type="entry name" value="4-PPantetheinyl_Trfase_dom_sf"/>
</dbReference>
<dbReference type="EC" id="2.7.8.7" evidence="8"/>
<keyword evidence="4 8" id="KW-0276">Fatty acid metabolism</keyword>
<dbReference type="Gene3D" id="3.30.565.10">
    <property type="entry name" value="Histidine kinase-like ATPase, C-terminal domain"/>
    <property type="match status" value="1"/>
</dbReference>
<protein>
    <recommendedName>
        <fullName evidence="8">Holo-[acyl-carrier-protein] synthase</fullName>
        <shortName evidence="8">Holo-ACP synthase</shortName>
        <ecNumber evidence="8">2.7.8.7</ecNumber>
    </recommendedName>
    <alternativeName>
        <fullName evidence="8">4'-phosphopantetheinyl transferase AcpS</fullName>
    </alternativeName>
</protein>
<keyword evidence="2 8" id="KW-0808">Transferase</keyword>
<dbReference type="Pfam" id="PF01648">
    <property type="entry name" value="ACPS"/>
    <property type="match status" value="1"/>
</dbReference>
<gene>
    <name evidence="8" type="primary">acpS</name>
    <name evidence="11" type="ORF">GCM10009802_00510</name>
</gene>
<evidence type="ECO:0000256" key="1">
    <source>
        <dbReference type="ARBA" id="ARBA00022516"/>
    </source>
</evidence>
<keyword evidence="8" id="KW-0963">Cytoplasm</keyword>
<dbReference type="NCBIfam" id="TIGR00556">
    <property type="entry name" value="pantethn_trn"/>
    <property type="match status" value="1"/>
</dbReference>
<name>A0ABP5ITR8_9ACTN</name>
<keyword evidence="1 8" id="KW-0444">Lipid biosynthesis</keyword>
<accession>A0ABP5ITR8</accession>
<dbReference type="InterPro" id="IPR002582">
    <property type="entry name" value="ACPS"/>
</dbReference>
<evidence type="ECO:0000256" key="8">
    <source>
        <dbReference type="HAMAP-Rule" id="MF_00101"/>
    </source>
</evidence>
<dbReference type="SUPFAM" id="SSF56214">
    <property type="entry name" value="4'-phosphopantetheinyl transferase"/>
    <property type="match status" value="1"/>
</dbReference>
<keyword evidence="12" id="KW-1185">Reference proteome</keyword>
<feature type="binding site" evidence="8">
    <location>
        <position position="92"/>
    </location>
    <ligand>
        <name>Mg(2+)</name>
        <dbReference type="ChEBI" id="CHEBI:18420"/>
    </ligand>
</feature>
<dbReference type="NCBIfam" id="TIGR00516">
    <property type="entry name" value="acpS"/>
    <property type="match status" value="1"/>
</dbReference>
<comment type="catalytic activity">
    <reaction evidence="8">
        <text>apo-[ACP] + CoA = holo-[ACP] + adenosine 3',5'-bisphosphate + H(+)</text>
        <dbReference type="Rhea" id="RHEA:12068"/>
        <dbReference type="Rhea" id="RHEA-COMP:9685"/>
        <dbReference type="Rhea" id="RHEA-COMP:9690"/>
        <dbReference type="ChEBI" id="CHEBI:15378"/>
        <dbReference type="ChEBI" id="CHEBI:29999"/>
        <dbReference type="ChEBI" id="CHEBI:57287"/>
        <dbReference type="ChEBI" id="CHEBI:58343"/>
        <dbReference type="ChEBI" id="CHEBI:64479"/>
        <dbReference type="EC" id="2.7.8.7"/>
    </reaction>
</comment>
<feature type="binding site" evidence="8">
    <location>
        <position position="140"/>
    </location>
    <ligand>
        <name>Mg(2+)</name>
        <dbReference type="ChEBI" id="CHEBI:18420"/>
    </ligand>
</feature>
<keyword evidence="3 8" id="KW-0479">Metal-binding</keyword>
<keyword evidence="6 8" id="KW-0443">Lipid metabolism</keyword>
<evidence type="ECO:0000256" key="6">
    <source>
        <dbReference type="ARBA" id="ARBA00023098"/>
    </source>
</evidence>
<dbReference type="HAMAP" id="MF_00101">
    <property type="entry name" value="AcpS"/>
    <property type="match status" value="1"/>
</dbReference>
<dbReference type="InterPro" id="IPR008278">
    <property type="entry name" value="4-PPantetheinyl_Trfase_dom"/>
</dbReference>
<evidence type="ECO:0000256" key="5">
    <source>
        <dbReference type="ARBA" id="ARBA00022842"/>
    </source>
</evidence>
<comment type="similarity">
    <text evidence="8">Belongs to the P-Pant transferase superfamily. AcpS family.</text>
</comment>
<comment type="cofactor">
    <cofactor evidence="8">
        <name>Mg(2+)</name>
        <dbReference type="ChEBI" id="CHEBI:18420"/>
    </cofactor>
</comment>
<proteinExistence type="inferred from homology"/>